<organism evidence="3 4">
    <name type="scientific">Pseudoalteromonas ulvae</name>
    <dbReference type="NCBI Taxonomy" id="107327"/>
    <lineage>
        <taxon>Bacteria</taxon>
        <taxon>Pseudomonadati</taxon>
        <taxon>Pseudomonadota</taxon>
        <taxon>Gammaproteobacteria</taxon>
        <taxon>Alteromonadales</taxon>
        <taxon>Pseudoalteromonadaceae</taxon>
        <taxon>Pseudoalteromonas</taxon>
    </lineage>
</organism>
<accession>A0A244CTT5</accession>
<name>A0A244CTT5_PSEDV</name>
<evidence type="ECO:0000256" key="1">
    <source>
        <dbReference type="ARBA" id="ARBA00022676"/>
    </source>
</evidence>
<dbReference type="Pfam" id="PF03808">
    <property type="entry name" value="Glyco_tran_WecG"/>
    <property type="match status" value="1"/>
</dbReference>
<comment type="caution">
    <text evidence="3">The sequence shown here is derived from an EMBL/GenBank/DDBJ whole genome shotgun (WGS) entry which is preliminary data.</text>
</comment>
<reference evidence="3 4" key="1">
    <citation type="submission" date="2017-02" db="EMBL/GenBank/DDBJ databases">
        <title>Pseudoalteromonas ulvae TC14 Genome.</title>
        <authorList>
            <person name="Molmeret M."/>
        </authorList>
    </citation>
    <scope>NUCLEOTIDE SEQUENCE [LARGE SCALE GENOMIC DNA]</scope>
    <source>
        <strain evidence="3">TC14</strain>
    </source>
</reference>
<dbReference type="Proteomes" id="UP000194841">
    <property type="component" value="Unassembled WGS sequence"/>
</dbReference>
<keyword evidence="4" id="KW-1185">Reference proteome</keyword>
<keyword evidence="2" id="KW-0808">Transferase</keyword>
<dbReference type="OrthoDB" id="9808602at2"/>
<dbReference type="PANTHER" id="PTHR34136">
    <property type="match status" value="1"/>
</dbReference>
<protein>
    <recommendedName>
        <fullName evidence="5">Glycosyltransferase</fullName>
    </recommendedName>
</protein>
<evidence type="ECO:0008006" key="5">
    <source>
        <dbReference type="Google" id="ProtNLM"/>
    </source>
</evidence>
<evidence type="ECO:0000313" key="3">
    <source>
        <dbReference type="EMBL" id="OUL58866.1"/>
    </source>
</evidence>
<dbReference type="PANTHER" id="PTHR34136:SF1">
    <property type="entry name" value="UDP-N-ACETYL-D-MANNOSAMINURONIC ACID TRANSFERASE"/>
    <property type="match status" value="1"/>
</dbReference>
<evidence type="ECO:0000256" key="2">
    <source>
        <dbReference type="ARBA" id="ARBA00022679"/>
    </source>
</evidence>
<dbReference type="EMBL" id="MWPV01000001">
    <property type="protein sequence ID" value="OUL58866.1"/>
    <property type="molecule type" value="Genomic_DNA"/>
</dbReference>
<dbReference type="CDD" id="cd06533">
    <property type="entry name" value="Glyco_transf_WecG_TagA"/>
    <property type="match status" value="1"/>
</dbReference>
<sequence>MEKYLMKRNFNRGSILGLPFDQLSNVDTIDFINGVLEKKYEHAFYRADLNVNTIIEAQHSGLIRDFIECADIVNIDGMGIILACKLFSIQPPERVTGVDLFYDLLKLSDIKKYKVYFLGATQETIDILNQKVMMEFPNVTIAGSKNGYFNNDFDSVIAEINECEPDLLFIGMKSPEKEILAYKYKELLKVKMIVGVGGTFDVYTGKVKRAPIWIQNIGFEWLYRVYQEPRRMWKRYLTSNTKFLILLIKGLLK</sequence>
<proteinExistence type="predicted"/>
<keyword evidence="1" id="KW-0328">Glycosyltransferase</keyword>
<dbReference type="AlphaFoldDB" id="A0A244CTT5"/>
<dbReference type="NCBIfam" id="TIGR00696">
    <property type="entry name" value="wecG_tagA_cpsF"/>
    <property type="match status" value="1"/>
</dbReference>
<gene>
    <name evidence="3" type="ORF">B1199_00855</name>
</gene>
<dbReference type="GO" id="GO:0016758">
    <property type="term" value="F:hexosyltransferase activity"/>
    <property type="evidence" value="ECO:0007669"/>
    <property type="project" value="TreeGrafter"/>
</dbReference>
<evidence type="ECO:0000313" key="4">
    <source>
        <dbReference type="Proteomes" id="UP000194841"/>
    </source>
</evidence>
<dbReference type="InterPro" id="IPR004629">
    <property type="entry name" value="WecG_TagA_CpsF"/>
</dbReference>